<dbReference type="GO" id="GO:0005886">
    <property type="term" value="C:plasma membrane"/>
    <property type="evidence" value="ECO:0007669"/>
    <property type="project" value="UniProtKB-SubCell"/>
</dbReference>
<feature type="domain" description="HAMP" evidence="16">
    <location>
        <begin position="199"/>
        <end position="258"/>
    </location>
</feature>
<keyword evidence="5" id="KW-0597">Phosphoprotein</keyword>
<comment type="caution">
    <text evidence="17">The sequence shown here is derived from an EMBL/GenBank/DDBJ whole genome shotgun (WGS) entry which is preliminary data.</text>
</comment>
<dbReference type="InterPro" id="IPR050428">
    <property type="entry name" value="TCS_sensor_his_kinase"/>
</dbReference>
<dbReference type="Gene3D" id="6.10.340.10">
    <property type="match status" value="1"/>
</dbReference>
<dbReference type="SUPFAM" id="SSF158472">
    <property type="entry name" value="HAMP domain-like"/>
    <property type="match status" value="1"/>
</dbReference>
<dbReference type="Gene3D" id="3.30.565.10">
    <property type="entry name" value="Histidine kinase-like ATPase, C-terminal domain"/>
    <property type="match status" value="1"/>
</dbReference>
<evidence type="ECO:0000256" key="13">
    <source>
        <dbReference type="ARBA" id="ARBA00023136"/>
    </source>
</evidence>
<dbReference type="SMART" id="SM00304">
    <property type="entry name" value="HAMP"/>
    <property type="match status" value="1"/>
</dbReference>
<dbReference type="SUPFAM" id="SSF55874">
    <property type="entry name" value="ATPase domain of HSP90 chaperone/DNA topoisomerase II/histidine kinase"/>
    <property type="match status" value="1"/>
</dbReference>
<keyword evidence="9 17" id="KW-0418">Kinase</keyword>
<dbReference type="CDD" id="cd00075">
    <property type="entry name" value="HATPase"/>
    <property type="match status" value="1"/>
</dbReference>
<evidence type="ECO:0000259" key="15">
    <source>
        <dbReference type="PROSITE" id="PS50109"/>
    </source>
</evidence>
<keyword evidence="6" id="KW-0808">Transferase</keyword>
<dbReference type="InterPro" id="IPR003660">
    <property type="entry name" value="HAMP_dom"/>
</dbReference>
<dbReference type="Pfam" id="PF00672">
    <property type="entry name" value="HAMP"/>
    <property type="match status" value="1"/>
</dbReference>
<accession>A0A5C7CBH2</accession>
<dbReference type="GO" id="GO:0005524">
    <property type="term" value="F:ATP binding"/>
    <property type="evidence" value="ECO:0007669"/>
    <property type="project" value="UniProtKB-KW"/>
</dbReference>
<evidence type="ECO:0000313" key="17">
    <source>
        <dbReference type="EMBL" id="TXE34753.1"/>
    </source>
</evidence>
<name>A0A5C7CBH2_SERMA</name>
<keyword evidence="10" id="KW-0067">ATP-binding</keyword>
<dbReference type="PANTHER" id="PTHR45436:SF5">
    <property type="entry name" value="SENSOR HISTIDINE KINASE TRCS"/>
    <property type="match status" value="1"/>
</dbReference>
<protein>
    <recommendedName>
        <fullName evidence="3">histidine kinase</fullName>
        <ecNumber evidence="3">2.7.13.3</ecNumber>
    </recommendedName>
</protein>
<dbReference type="InterPro" id="IPR005467">
    <property type="entry name" value="His_kinase_dom"/>
</dbReference>
<evidence type="ECO:0000256" key="5">
    <source>
        <dbReference type="ARBA" id="ARBA00022553"/>
    </source>
</evidence>
<keyword evidence="13 14" id="KW-0472">Membrane</keyword>
<dbReference type="CDD" id="cd06225">
    <property type="entry name" value="HAMP"/>
    <property type="match status" value="1"/>
</dbReference>
<dbReference type="InterPro" id="IPR036890">
    <property type="entry name" value="HATPase_C_sf"/>
</dbReference>
<evidence type="ECO:0000256" key="11">
    <source>
        <dbReference type="ARBA" id="ARBA00022989"/>
    </source>
</evidence>
<keyword evidence="7 14" id="KW-0812">Transmembrane</keyword>
<evidence type="ECO:0000256" key="4">
    <source>
        <dbReference type="ARBA" id="ARBA00022475"/>
    </source>
</evidence>
<evidence type="ECO:0000256" key="10">
    <source>
        <dbReference type="ARBA" id="ARBA00022840"/>
    </source>
</evidence>
<evidence type="ECO:0000313" key="18">
    <source>
        <dbReference type="Proteomes" id="UP000321126"/>
    </source>
</evidence>
<evidence type="ECO:0000256" key="3">
    <source>
        <dbReference type="ARBA" id="ARBA00012438"/>
    </source>
</evidence>
<dbReference type="AlphaFoldDB" id="A0A5C7CBH2"/>
<dbReference type="EMBL" id="VOUQ01000004">
    <property type="protein sequence ID" value="TXE34753.1"/>
    <property type="molecule type" value="Genomic_DNA"/>
</dbReference>
<dbReference type="PROSITE" id="PS51257">
    <property type="entry name" value="PROKAR_LIPOPROTEIN"/>
    <property type="match status" value="1"/>
</dbReference>
<reference evidence="17 18" key="1">
    <citation type="submission" date="2019-07" db="EMBL/GenBank/DDBJ databases">
        <title>Serratia strains were isolated from fresh produce.</title>
        <authorList>
            <person name="Cho G.-S."/>
            <person name="Stein M."/>
            <person name="Lee W."/>
            <person name="Suh S.H."/>
            <person name="Franz C.M.A.P."/>
        </authorList>
    </citation>
    <scope>NUCLEOTIDE SEQUENCE [LARGE SCALE GENOMIC DNA]</scope>
    <source>
        <strain evidence="17 18">S16</strain>
    </source>
</reference>
<evidence type="ECO:0000256" key="12">
    <source>
        <dbReference type="ARBA" id="ARBA00023012"/>
    </source>
</evidence>
<dbReference type="SMART" id="SM00388">
    <property type="entry name" value="HisKA"/>
    <property type="match status" value="1"/>
</dbReference>
<dbReference type="Pfam" id="PF02518">
    <property type="entry name" value="HATPase_c"/>
    <property type="match status" value="1"/>
</dbReference>
<gene>
    <name evidence="17" type="ORF">FOT62_10395</name>
</gene>
<feature type="transmembrane region" description="Helical" evidence="14">
    <location>
        <begin position="178"/>
        <end position="201"/>
    </location>
</feature>
<dbReference type="PROSITE" id="PS50885">
    <property type="entry name" value="HAMP"/>
    <property type="match status" value="1"/>
</dbReference>
<keyword evidence="12" id="KW-0902">Two-component regulatory system</keyword>
<comment type="subcellular location">
    <subcellularLocation>
        <location evidence="2">Cell membrane</location>
    </subcellularLocation>
</comment>
<keyword evidence="8" id="KW-0547">Nucleotide-binding</keyword>
<proteinExistence type="predicted"/>
<feature type="domain" description="Histidine kinase" evidence="15">
    <location>
        <begin position="273"/>
        <end position="489"/>
    </location>
</feature>
<evidence type="ECO:0000256" key="2">
    <source>
        <dbReference type="ARBA" id="ARBA00004236"/>
    </source>
</evidence>
<dbReference type="PROSITE" id="PS50109">
    <property type="entry name" value="HIS_KIN"/>
    <property type="match status" value="1"/>
</dbReference>
<keyword evidence="4" id="KW-1003">Cell membrane</keyword>
<dbReference type="InterPro" id="IPR003594">
    <property type="entry name" value="HATPase_dom"/>
</dbReference>
<dbReference type="SUPFAM" id="SSF47384">
    <property type="entry name" value="Homodimeric domain of signal transducing histidine kinase"/>
    <property type="match status" value="1"/>
</dbReference>
<dbReference type="SMART" id="SM00387">
    <property type="entry name" value="HATPase_c"/>
    <property type="match status" value="1"/>
</dbReference>
<organism evidence="17 18">
    <name type="scientific">Serratia marcescens</name>
    <dbReference type="NCBI Taxonomy" id="615"/>
    <lineage>
        <taxon>Bacteria</taxon>
        <taxon>Pseudomonadati</taxon>
        <taxon>Pseudomonadota</taxon>
        <taxon>Gammaproteobacteria</taxon>
        <taxon>Enterobacterales</taxon>
        <taxon>Yersiniaceae</taxon>
        <taxon>Serratia</taxon>
    </lineage>
</organism>
<dbReference type="PANTHER" id="PTHR45436">
    <property type="entry name" value="SENSOR HISTIDINE KINASE YKOH"/>
    <property type="match status" value="1"/>
</dbReference>
<dbReference type="Proteomes" id="UP000321126">
    <property type="component" value="Unassembled WGS sequence"/>
</dbReference>
<dbReference type="CDD" id="cd00082">
    <property type="entry name" value="HisKA"/>
    <property type="match status" value="1"/>
</dbReference>
<dbReference type="PRINTS" id="PR00344">
    <property type="entry name" value="BCTRLSENSOR"/>
</dbReference>
<evidence type="ECO:0000256" key="8">
    <source>
        <dbReference type="ARBA" id="ARBA00022741"/>
    </source>
</evidence>
<dbReference type="InterPro" id="IPR036097">
    <property type="entry name" value="HisK_dim/P_sf"/>
</dbReference>
<evidence type="ECO:0000259" key="16">
    <source>
        <dbReference type="PROSITE" id="PS50885"/>
    </source>
</evidence>
<evidence type="ECO:0000256" key="7">
    <source>
        <dbReference type="ARBA" id="ARBA00022692"/>
    </source>
</evidence>
<sequence>MKNLTLAQRLTLIFALLIVIGCAFSGWMQVRSSTQYSQAVIQRLSGNLAQHIADSNPLLGVNGPDPQAVHTLFDQLMAVNPSVEVYLLDKQGAIIGNAAPAGHLKRQRVALAPLQALLDGAQMPVYGDDPRSADGRKVFSVAPLKVDGRVEGYLYVVLLGEEYTALASNAQFNSAVRMALWTSGVMVLFSLLAGGFAFYWVTRPIRRLTRQVNALDSGGIEAVQAYAALPAAPAGRDEVSQLQQAFHRMAQRLAEQWQTLAQQDRLRREFIANVSHDLRTPLTSLHGYLETLSVKAATLSDTERRRYLEIALAQSRKVGKLAQELFELARLEYGVVKPQKEPFSLSELLQDVFQKFELAAEARNQRLHADIAPGIPPVFADLSMIERVLTNLLDNAIRHTPPGGDIGVRLWRQEGRVMVQVSDSGPGIPQTLRADLFVRPSILSGARRPAGGLGLMIVRRILQLHDSDIQLIEQPQSGACFRFAIPPRESGTTVIARAGTAG</sequence>
<dbReference type="Gene3D" id="1.10.287.130">
    <property type="match status" value="1"/>
</dbReference>
<evidence type="ECO:0000256" key="1">
    <source>
        <dbReference type="ARBA" id="ARBA00000085"/>
    </source>
</evidence>
<dbReference type="Pfam" id="PF00512">
    <property type="entry name" value="HisKA"/>
    <property type="match status" value="1"/>
</dbReference>
<dbReference type="InterPro" id="IPR004358">
    <property type="entry name" value="Sig_transdc_His_kin-like_C"/>
</dbReference>
<dbReference type="EC" id="2.7.13.3" evidence="3"/>
<evidence type="ECO:0000256" key="9">
    <source>
        <dbReference type="ARBA" id="ARBA00022777"/>
    </source>
</evidence>
<dbReference type="GO" id="GO:0000155">
    <property type="term" value="F:phosphorelay sensor kinase activity"/>
    <property type="evidence" value="ECO:0007669"/>
    <property type="project" value="InterPro"/>
</dbReference>
<comment type="catalytic activity">
    <reaction evidence="1">
        <text>ATP + protein L-histidine = ADP + protein N-phospho-L-histidine.</text>
        <dbReference type="EC" id="2.7.13.3"/>
    </reaction>
</comment>
<dbReference type="InterPro" id="IPR003661">
    <property type="entry name" value="HisK_dim/P_dom"/>
</dbReference>
<dbReference type="RefSeq" id="WP_048795950.1">
    <property type="nucleotide sequence ID" value="NZ_AP021873.1"/>
</dbReference>
<dbReference type="FunFam" id="1.10.287.130:FF:000008">
    <property type="entry name" value="Two-component sensor histidine kinase"/>
    <property type="match status" value="1"/>
</dbReference>
<evidence type="ECO:0000256" key="6">
    <source>
        <dbReference type="ARBA" id="ARBA00022679"/>
    </source>
</evidence>
<evidence type="ECO:0000256" key="14">
    <source>
        <dbReference type="SAM" id="Phobius"/>
    </source>
</evidence>
<keyword evidence="11 14" id="KW-1133">Transmembrane helix</keyword>